<proteinExistence type="predicted"/>
<comment type="caution">
    <text evidence="2">The sequence shown here is derived from an EMBL/GenBank/DDBJ whole genome shotgun (WGS) entry which is preliminary data.</text>
</comment>
<name>A0A1J8QL15_9AGAM</name>
<sequence length="323" mass="35253">MHGWKHDSNRSTTLCLACSSSLPSKSHQDLFITECCDRPICPACIGSNPRLRRYNPCLSCLSGVGVLGSTSARTRIHAVNNGLGVVQDEDVFVLGDDEDDEDEAQELGSVTSSSAIVPPAYQSAFSSSSSLTSESTLISQTNDTSAGHTEVVVTGEQCIPSKYYIKPSDTLQGIALRYAVNGRELCRLNNLSPSTLSITPHLLHTRTYIFLPPSVKSLSATQDADKAVEVRRVRERAEKRLQMLTKEVDWRVAKAYVALADDPDEEAAYGAKYKETGGIGVSTLEARAADQYLEDQEWEEQQRRAGNFVSVGPPPLLRGRDIT</sequence>
<dbReference type="AlphaFoldDB" id="A0A1J8QL15"/>
<keyword evidence="3" id="KW-1185">Reference proteome</keyword>
<evidence type="ECO:0000313" key="2">
    <source>
        <dbReference type="EMBL" id="OJA14128.1"/>
    </source>
</evidence>
<evidence type="ECO:0000259" key="1">
    <source>
        <dbReference type="PROSITE" id="PS51782"/>
    </source>
</evidence>
<accession>A0A1J8QL15</accession>
<organism evidence="2 3">
    <name type="scientific">Rhizopogon vesiculosus</name>
    <dbReference type="NCBI Taxonomy" id="180088"/>
    <lineage>
        <taxon>Eukaryota</taxon>
        <taxon>Fungi</taxon>
        <taxon>Dikarya</taxon>
        <taxon>Basidiomycota</taxon>
        <taxon>Agaricomycotina</taxon>
        <taxon>Agaricomycetes</taxon>
        <taxon>Agaricomycetidae</taxon>
        <taxon>Boletales</taxon>
        <taxon>Suillineae</taxon>
        <taxon>Rhizopogonaceae</taxon>
        <taxon>Rhizopogon</taxon>
    </lineage>
</organism>
<dbReference type="EMBL" id="LVVM01003878">
    <property type="protein sequence ID" value="OJA14128.1"/>
    <property type="molecule type" value="Genomic_DNA"/>
</dbReference>
<dbReference type="SUPFAM" id="SSF54106">
    <property type="entry name" value="LysM domain"/>
    <property type="match status" value="1"/>
</dbReference>
<dbReference type="Gene3D" id="3.10.350.10">
    <property type="entry name" value="LysM domain"/>
    <property type="match status" value="1"/>
</dbReference>
<dbReference type="OrthoDB" id="2107166at2759"/>
<gene>
    <name evidence="2" type="ORF">AZE42_05035</name>
</gene>
<dbReference type="Proteomes" id="UP000183567">
    <property type="component" value="Unassembled WGS sequence"/>
</dbReference>
<dbReference type="InterPro" id="IPR036779">
    <property type="entry name" value="LysM_dom_sf"/>
</dbReference>
<evidence type="ECO:0000313" key="3">
    <source>
        <dbReference type="Proteomes" id="UP000183567"/>
    </source>
</evidence>
<dbReference type="PROSITE" id="PS51782">
    <property type="entry name" value="LYSM"/>
    <property type="match status" value="1"/>
</dbReference>
<feature type="domain" description="LysM" evidence="1">
    <location>
        <begin position="161"/>
        <end position="211"/>
    </location>
</feature>
<dbReference type="Pfam" id="PF01476">
    <property type="entry name" value="LysM"/>
    <property type="match status" value="1"/>
</dbReference>
<dbReference type="CDD" id="cd00118">
    <property type="entry name" value="LysM"/>
    <property type="match status" value="1"/>
</dbReference>
<dbReference type="InterPro" id="IPR018392">
    <property type="entry name" value="LysM"/>
</dbReference>
<reference evidence="2 3" key="1">
    <citation type="submission" date="2016-03" db="EMBL/GenBank/DDBJ databases">
        <title>Comparative genomics of the ectomycorrhizal sister species Rhizopogon vinicolor and Rhizopogon vesiculosus (Basidiomycota: Boletales) reveals a divergence of the mating type B locus.</title>
        <authorList>
            <person name="Mujic A.B."/>
            <person name="Kuo A."/>
            <person name="Tritt A."/>
            <person name="Lipzen A."/>
            <person name="Chen C."/>
            <person name="Johnson J."/>
            <person name="Sharma A."/>
            <person name="Barry K."/>
            <person name="Grigoriev I.V."/>
            <person name="Spatafora J.W."/>
        </authorList>
    </citation>
    <scope>NUCLEOTIDE SEQUENCE [LARGE SCALE GENOMIC DNA]</scope>
    <source>
        <strain evidence="2 3">AM-OR11-056</strain>
    </source>
</reference>
<protein>
    <recommendedName>
        <fullName evidence="1">LysM domain-containing protein</fullName>
    </recommendedName>
</protein>